<protein>
    <submittedName>
        <fullName evidence="2">Uncharacterized protein</fullName>
    </submittedName>
</protein>
<dbReference type="EMBL" id="KV306643">
    <property type="protein sequence ID" value="KZT75263.1"/>
    <property type="molecule type" value="Genomic_DNA"/>
</dbReference>
<reference evidence="2 3" key="1">
    <citation type="journal article" date="2015" name="Proc. Natl. Acad. Sci. U.S.A.">
        <title>The resurrection genome of Boea hygrometrica: A blueprint for survival of dehydration.</title>
        <authorList>
            <person name="Xiao L."/>
            <person name="Yang G."/>
            <person name="Zhang L."/>
            <person name="Yang X."/>
            <person name="Zhao S."/>
            <person name="Ji Z."/>
            <person name="Zhou Q."/>
            <person name="Hu M."/>
            <person name="Wang Y."/>
            <person name="Chen M."/>
            <person name="Xu Y."/>
            <person name="Jin H."/>
            <person name="Xiao X."/>
            <person name="Hu G."/>
            <person name="Bao F."/>
            <person name="Hu Y."/>
            <person name="Wan P."/>
            <person name="Li L."/>
            <person name="Deng X."/>
            <person name="Kuang T."/>
            <person name="Xiang C."/>
            <person name="Zhu J.K."/>
            <person name="Oliver M.J."/>
            <person name="He Y."/>
        </authorList>
    </citation>
    <scope>NUCLEOTIDE SEQUENCE [LARGE SCALE GENOMIC DNA]</scope>
    <source>
        <strain evidence="3">cv. XS01</strain>
    </source>
</reference>
<gene>
    <name evidence="2" type="ORF">F511_47712</name>
</gene>
<dbReference type="Proteomes" id="UP000250235">
    <property type="component" value="Unassembled WGS sequence"/>
</dbReference>
<accession>A0A2Z6ZWS2</accession>
<dbReference type="AlphaFoldDB" id="A0A2Z6ZWS2"/>
<evidence type="ECO:0000256" key="1">
    <source>
        <dbReference type="SAM" id="MobiDB-lite"/>
    </source>
</evidence>
<feature type="region of interest" description="Disordered" evidence="1">
    <location>
        <begin position="30"/>
        <end position="75"/>
    </location>
</feature>
<name>A0A2Z6ZWS2_9LAMI</name>
<keyword evidence="3" id="KW-1185">Reference proteome</keyword>
<organism evidence="2 3">
    <name type="scientific">Dorcoceras hygrometricum</name>
    <dbReference type="NCBI Taxonomy" id="472368"/>
    <lineage>
        <taxon>Eukaryota</taxon>
        <taxon>Viridiplantae</taxon>
        <taxon>Streptophyta</taxon>
        <taxon>Embryophyta</taxon>
        <taxon>Tracheophyta</taxon>
        <taxon>Spermatophyta</taxon>
        <taxon>Magnoliopsida</taxon>
        <taxon>eudicotyledons</taxon>
        <taxon>Gunneridae</taxon>
        <taxon>Pentapetalae</taxon>
        <taxon>asterids</taxon>
        <taxon>lamiids</taxon>
        <taxon>Lamiales</taxon>
        <taxon>Gesneriaceae</taxon>
        <taxon>Didymocarpoideae</taxon>
        <taxon>Trichosporeae</taxon>
        <taxon>Loxocarpinae</taxon>
        <taxon>Dorcoceras</taxon>
    </lineage>
</organism>
<feature type="compositionally biased region" description="Polar residues" evidence="1">
    <location>
        <begin position="30"/>
        <end position="43"/>
    </location>
</feature>
<evidence type="ECO:0000313" key="2">
    <source>
        <dbReference type="EMBL" id="KZT75263.1"/>
    </source>
</evidence>
<sequence>MSPCSSHIPLIVTLPIAGALHQKQYPLSFPSETTPTREISNIAPTGLLEPGALTPRRDRQRLSSASGSVDLSEIP</sequence>
<evidence type="ECO:0000313" key="3">
    <source>
        <dbReference type="Proteomes" id="UP000250235"/>
    </source>
</evidence>
<dbReference type="OrthoDB" id="416496at2759"/>
<proteinExistence type="predicted"/>